<dbReference type="Proteomes" id="UP000429484">
    <property type="component" value="Unassembled WGS sequence"/>
</dbReference>
<protein>
    <submittedName>
        <fullName evidence="2">Uncharacterized protein</fullName>
    </submittedName>
</protein>
<dbReference type="EMBL" id="WISR01000149">
    <property type="protein sequence ID" value="MQW34442.1"/>
    <property type="molecule type" value="Genomic_DNA"/>
</dbReference>
<comment type="caution">
    <text evidence="2">The sequence shown here is derived from an EMBL/GenBank/DDBJ whole genome shotgun (WGS) entry which is preliminary data.</text>
</comment>
<accession>A0AAW9TQT9</accession>
<gene>
    <name evidence="2" type="ORF">GHK53_16990</name>
</gene>
<proteinExistence type="predicted"/>
<feature type="compositionally biased region" description="Basic residues" evidence="1">
    <location>
        <begin position="18"/>
        <end position="35"/>
    </location>
</feature>
<feature type="region of interest" description="Disordered" evidence="1">
    <location>
        <begin position="18"/>
        <end position="42"/>
    </location>
</feature>
<evidence type="ECO:0000313" key="3">
    <source>
        <dbReference type="Proteomes" id="UP000429484"/>
    </source>
</evidence>
<evidence type="ECO:0000313" key="2">
    <source>
        <dbReference type="EMBL" id="MQW34442.1"/>
    </source>
</evidence>
<organism evidence="2 3">
    <name type="scientific">Rhizobium meliloti</name>
    <name type="common">Ensifer meliloti</name>
    <name type="synonym">Sinorhizobium meliloti</name>
    <dbReference type="NCBI Taxonomy" id="382"/>
    <lineage>
        <taxon>Bacteria</taxon>
        <taxon>Pseudomonadati</taxon>
        <taxon>Pseudomonadota</taxon>
        <taxon>Alphaproteobacteria</taxon>
        <taxon>Hyphomicrobiales</taxon>
        <taxon>Rhizobiaceae</taxon>
        <taxon>Sinorhizobium/Ensifer group</taxon>
        <taxon>Sinorhizobium</taxon>
    </lineage>
</organism>
<reference evidence="2 3" key="1">
    <citation type="journal article" date="2013" name="Genome Biol.">
        <title>Comparative genomics of the core and accessory genomes of 48 Sinorhizobium strains comprising five genospecies.</title>
        <authorList>
            <person name="Sugawara M."/>
            <person name="Epstein B."/>
            <person name="Badgley B.D."/>
            <person name="Unno T."/>
            <person name="Xu L."/>
            <person name="Reese J."/>
            <person name="Gyaneshwar P."/>
            <person name="Denny R."/>
            <person name="Mudge J."/>
            <person name="Bharti A.K."/>
            <person name="Farmer A.D."/>
            <person name="May G.D."/>
            <person name="Woodward J.E."/>
            <person name="Medigue C."/>
            <person name="Vallenet D."/>
            <person name="Lajus A."/>
            <person name="Rouy Z."/>
            <person name="Martinez-Vaz B."/>
            <person name="Tiffin P."/>
            <person name="Young N.D."/>
            <person name="Sadowsky M.J."/>
        </authorList>
    </citation>
    <scope>NUCLEOTIDE SEQUENCE [LARGE SCALE GENOMIC DNA]</scope>
    <source>
        <strain evidence="2 3">N6B1</strain>
    </source>
</reference>
<sequence length="167" mass="18118">MFEAISQYLADTPHLQSLRRHPVPSSSRRRKKLHTSRTPTPDAFRWGRHHLGIRGRLFLGIGGRDHFGIRGRIASEFADMDRRGARIIGEAVGQSNLCGLSAALGFEGRALGVRSSADGLFGLPTTGCLSAGVISCKGVNNLKPSTTFAVAPKAVFLPKPAFRLAWR</sequence>
<dbReference type="AlphaFoldDB" id="A0AAW9TQT9"/>
<name>A0AAW9TQT9_RHIML</name>
<evidence type="ECO:0000256" key="1">
    <source>
        <dbReference type="SAM" id="MobiDB-lite"/>
    </source>
</evidence>